<evidence type="ECO:0000256" key="1">
    <source>
        <dbReference type="SAM" id="MobiDB-lite"/>
    </source>
</evidence>
<reference evidence="2 4" key="1">
    <citation type="journal article" date="2011" name="Nature">
        <title>The Medicago genome provides insight into the evolution of rhizobial symbioses.</title>
        <authorList>
            <person name="Young N.D."/>
            <person name="Debelle F."/>
            <person name="Oldroyd G.E."/>
            <person name="Geurts R."/>
            <person name="Cannon S.B."/>
            <person name="Udvardi M.K."/>
            <person name="Benedito V.A."/>
            <person name="Mayer K.F."/>
            <person name="Gouzy J."/>
            <person name="Schoof H."/>
            <person name="Van de Peer Y."/>
            <person name="Proost S."/>
            <person name="Cook D.R."/>
            <person name="Meyers B.C."/>
            <person name="Spannagl M."/>
            <person name="Cheung F."/>
            <person name="De Mita S."/>
            <person name="Krishnakumar V."/>
            <person name="Gundlach H."/>
            <person name="Zhou S."/>
            <person name="Mudge J."/>
            <person name="Bharti A.K."/>
            <person name="Murray J.D."/>
            <person name="Naoumkina M.A."/>
            <person name="Rosen B."/>
            <person name="Silverstein K.A."/>
            <person name="Tang H."/>
            <person name="Rombauts S."/>
            <person name="Zhao P.X."/>
            <person name="Zhou P."/>
            <person name="Barbe V."/>
            <person name="Bardou P."/>
            <person name="Bechner M."/>
            <person name="Bellec A."/>
            <person name="Berger A."/>
            <person name="Berges H."/>
            <person name="Bidwell S."/>
            <person name="Bisseling T."/>
            <person name="Choisne N."/>
            <person name="Couloux A."/>
            <person name="Denny R."/>
            <person name="Deshpande S."/>
            <person name="Dai X."/>
            <person name="Doyle J.J."/>
            <person name="Dudez A.M."/>
            <person name="Farmer A.D."/>
            <person name="Fouteau S."/>
            <person name="Franken C."/>
            <person name="Gibelin C."/>
            <person name="Gish J."/>
            <person name="Goldstein S."/>
            <person name="Gonzalez A.J."/>
            <person name="Green P.J."/>
            <person name="Hallab A."/>
            <person name="Hartog M."/>
            <person name="Hua A."/>
            <person name="Humphray S.J."/>
            <person name="Jeong D.H."/>
            <person name="Jing Y."/>
            <person name="Jocker A."/>
            <person name="Kenton S.M."/>
            <person name="Kim D.J."/>
            <person name="Klee K."/>
            <person name="Lai H."/>
            <person name="Lang C."/>
            <person name="Lin S."/>
            <person name="Macmil S.L."/>
            <person name="Magdelenat G."/>
            <person name="Matthews L."/>
            <person name="McCorrison J."/>
            <person name="Monaghan E.L."/>
            <person name="Mun J.H."/>
            <person name="Najar F.Z."/>
            <person name="Nicholson C."/>
            <person name="Noirot C."/>
            <person name="O'Bleness M."/>
            <person name="Paule C.R."/>
            <person name="Poulain J."/>
            <person name="Prion F."/>
            <person name="Qin B."/>
            <person name="Qu C."/>
            <person name="Retzel E.F."/>
            <person name="Riddle C."/>
            <person name="Sallet E."/>
            <person name="Samain S."/>
            <person name="Samson N."/>
            <person name="Sanders I."/>
            <person name="Saurat O."/>
            <person name="Scarpelli C."/>
            <person name="Schiex T."/>
            <person name="Segurens B."/>
            <person name="Severin A.J."/>
            <person name="Sherrier D.J."/>
            <person name="Shi R."/>
            <person name="Sims S."/>
            <person name="Singer S.R."/>
            <person name="Sinharoy S."/>
            <person name="Sterck L."/>
            <person name="Viollet A."/>
            <person name="Wang B.B."/>
            <person name="Wang K."/>
            <person name="Wang M."/>
            <person name="Wang X."/>
            <person name="Warfsmann J."/>
            <person name="Weissenbach J."/>
            <person name="White D.D."/>
            <person name="White J.D."/>
            <person name="Wiley G.B."/>
            <person name="Wincker P."/>
            <person name="Xing Y."/>
            <person name="Yang L."/>
            <person name="Yao Z."/>
            <person name="Ying F."/>
            <person name="Zhai J."/>
            <person name="Zhou L."/>
            <person name="Zuber A."/>
            <person name="Denarie J."/>
            <person name="Dixon R.A."/>
            <person name="May G.D."/>
            <person name="Schwartz D.C."/>
            <person name="Rogers J."/>
            <person name="Quetier F."/>
            <person name="Town C.D."/>
            <person name="Roe B.A."/>
        </authorList>
    </citation>
    <scope>NUCLEOTIDE SEQUENCE [LARGE SCALE GENOMIC DNA]</scope>
    <source>
        <strain evidence="2">A17</strain>
        <strain evidence="3 4">cv. Jemalong A17</strain>
    </source>
</reference>
<reference evidence="3" key="3">
    <citation type="submission" date="2015-04" db="UniProtKB">
        <authorList>
            <consortium name="EnsemblPlants"/>
        </authorList>
    </citation>
    <scope>IDENTIFICATION</scope>
    <source>
        <strain evidence="3">cv. Jemalong A17</strain>
    </source>
</reference>
<gene>
    <name evidence="2" type="ordered locus">MTR_8g099390</name>
</gene>
<evidence type="ECO:0000313" key="4">
    <source>
        <dbReference type="Proteomes" id="UP000002051"/>
    </source>
</evidence>
<feature type="region of interest" description="Disordered" evidence="1">
    <location>
        <begin position="71"/>
        <end position="90"/>
    </location>
</feature>
<feature type="region of interest" description="Disordered" evidence="1">
    <location>
        <begin position="32"/>
        <end position="56"/>
    </location>
</feature>
<dbReference type="Proteomes" id="UP000002051">
    <property type="component" value="Chromosome 8"/>
</dbReference>
<dbReference type="EMBL" id="CM001224">
    <property type="protein sequence ID" value="KEH21212.1"/>
    <property type="molecule type" value="Genomic_DNA"/>
</dbReference>
<evidence type="ECO:0000313" key="3">
    <source>
        <dbReference type="EnsemblPlants" id="KEH21212"/>
    </source>
</evidence>
<reference evidence="2 4" key="2">
    <citation type="journal article" date="2014" name="BMC Genomics">
        <title>An improved genome release (version Mt4.0) for the model legume Medicago truncatula.</title>
        <authorList>
            <person name="Tang H."/>
            <person name="Krishnakumar V."/>
            <person name="Bidwell S."/>
            <person name="Rosen B."/>
            <person name="Chan A."/>
            <person name="Zhou S."/>
            <person name="Gentzbittel L."/>
            <person name="Childs K.L."/>
            <person name="Yandell M."/>
            <person name="Gundlach H."/>
            <person name="Mayer K.F."/>
            <person name="Schwartz D.C."/>
            <person name="Town C.D."/>
        </authorList>
    </citation>
    <scope>GENOME REANNOTATION</scope>
    <source>
        <strain evidence="2">A17</strain>
        <strain evidence="3 4">cv. Jemalong A17</strain>
    </source>
</reference>
<protein>
    <submittedName>
        <fullName evidence="2 3">Uncharacterized protein</fullName>
    </submittedName>
</protein>
<name>A0A072TUU9_MEDTR</name>
<dbReference type="AlphaFoldDB" id="A0A072TUU9"/>
<sequence length="90" mass="10728">MELLTTCLKGPTDLSIRTKRTPHNKICEIKQRRTRRPTTQRRTKTMKSRKNTKEKLDGCENHLFRLKEREKMQMGDSRSKIDLKSLILDE</sequence>
<organism evidence="2 4">
    <name type="scientific">Medicago truncatula</name>
    <name type="common">Barrel medic</name>
    <name type="synonym">Medicago tribuloides</name>
    <dbReference type="NCBI Taxonomy" id="3880"/>
    <lineage>
        <taxon>Eukaryota</taxon>
        <taxon>Viridiplantae</taxon>
        <taxon>Streptophyta</taxon>
        <taxon>Embryophyta</taxon>
        <taxon>Tracheophyta</taxon>
        <taxon>Spermatophyta</taxon>
        <taxon>Magnoliopsida</taxon>
        <taxon>eudicotyledons</taxon>
        <taxon>Gunneridae</taxon>
        <taxon>Pentapetalae</taxon>
        <taxon>rosids</taxon>
        <taxon>fabids</taxon>
        <taxon>Fabales</taxon>
        <taxon>Fabaceae</taxon>
        <taxon>Papilionoideae</taxon>
        <taxon>50 kb inversion clade</taxon>
        <taxon>NPAAA clade</taxon>
        <taxon>Hologalegina</taxon>
        <taxon>IRL clade</taxon>
        <taxon>Trifolieae</taxon>
        <taxon>Medicago</taxon>
    </lineage>
</organism>
<feature type="compositionally biased region" description="Basic residues" evidence="1">
    <location>
        <begin position="32"/>
        <end position="50"/>
    </location>
</feature>
<keyword evidence="4" id="KW-1185">Reference proteome</keyword>
<evidence type="ECO:0000313" key="2">
    <source>
        <dbReference type="EMBL" id="KEH21212.1"/>
    </source>
</evidence>
<feature type="compositionally biased region" description="Basic and acidic residues" evidence="1">
    <location>
        <begin position="71"/>
        <end position="83"/>
    </location>
</feature>
<proteinExistence type="predicted"/>
<dbReference type="EnsemblPlants" id="KEH21212">
    <property type="protein sequence ID" value="KEH21212"/>
    <property type="gene ID" value="MTR_8g099390"/>
</dbReference>
<dbReference type="HOGENOM" id="CLU_2444257_0_0_1"/>
<accession>A0A072TUU9</accession>